<evidence type="ECO:0000313" key="1">
    <source>
        <dbReference type="EMBL" id="QHT04145.1"/>
    </source>
</evidence>
<dbReference type="AlphaFoldDB" id="A0A6C0CKZ1"/>
<proteinExistence type="predicted"/>
<protein>
    <submittedName>
        <fullName evidence="1">Uncharacterized protein</fullName>
    </submittedName>
</protein>
<sequence length="230" mass="28076">MKNLDLISEIDNFMLTNKNITKFPIYYINKKEIQKKTNKVLPICDNSIFYPEQYDKLFWSFFIVIFGKYEYDIVSNYFTKEKEIKYKWIEEFRNHKHIFKKIKISRNNIEDELANKKNISMNCIKALCHLLEINIFYIEDKKYYEIIIDENKNYYIIQKKDGKYGLKQNITMDKINYYREHYWEMMNLDKPLKAISSYKSDELKCICKKLNIQCIGLTKPQMYEKILNIL</sequence>
<accession>A0A6C0CKZ1</accession>
<dbReference type="EMBL" id="MN739423">
    <property type="protein sequence ID" value="QHT04145.1"/>
    <property type="molecule type" value="Genomic_DNA"/>
</dbReference>
<organism evidence="1">
    <name type="scientific">viral metagenome</name>
    <dbReference type="NCBI Taxonomy" id="1070528"/>
    <lineage>
        <taxon>unclassified sequences</taxon>
        <taxon>metagenomes</taxon>
        <taxon>organismal metagenomes</taxon>
    </lineage>
</organism>
<name>A0A6C0CKZ1_9ZZZZ</name>
<reference evidence="1" key="1">
    <citation type="journal article" date="2020" name="Nature">
        <title>Giant virus diversity and host interactions through global metagenomics.</title>
        <authorList>
            <person name="Schulz F."/>
            <person name="Roux S."/>
            <person name="Paez-Espino D."/>
            <person name="Jungbluth S."/>
            <person name="Walsh D.A."/>
            <person name="Denef V.J."/>
            <person name="McMahon K.D."/>
            <person name="Konstantinidis K.T."/>
            <person name="Eloe-Fadrosh E.A."/>
            <person name="Kyrpides N.C."/>
            <person name="Woyke T."/>
        </authorList>
    </citation>
    <scope>NUCLEOTIDE SEQUENCE</scope>
    <source>
        <strain evidence="1">GVMAG-M-3300021185-45</strain>
    </source>
</reference>